<dbReference type="EMBL" id="HQ630627">
    <property type="protein sequence ID" value="AEH03713.1"/>
    <property type="molecule type" value="Genomic_DNA"/>
</dbReference>
<evidence type="ECO:0000313" key="1">
    <source>
        <dbReference type="EMBL" id="AEH03713.1"/>
    </source>
</evidence>
<keyword evidence="2" id="KW-1185">Reference proteome</keyword>
<organism evidence="1 2">
    <name type="scientific">Pseudomonas phage PhiPA3</name>
    <name type="common">Pseudomonas aeruginosa phage PhiPA3</name>
    <dbReference type="NCBI Taxonomy" id="998086"/>
    <lineage>
        <taxon>Viruses</taxon>
        <taxon>Duplodnaviria</taxon>
        <taxon>Heunggongvirae</taxon>
        <taxon>Uroviricota</taxon>
        <taxon>Caudoviricetes</taxon>
        <taxon>Chimalliviridae</taxon>
        <taxon>Miltoncavirus</taxon>
        <taxon>Miltoncavirus PhiPA3</taxon>
    </lineage>
</organism>
<dbReference type="KEGG" id="vg:26643818"/>
<accession>F8SJC6</accession>
<gene>
    <name evidence="1" type="primary">290</name>
</gene>
<proteinExistence type="predicted"/>
<dbReference type="Proteomes" id="UP000008388">
    <property type="component" value="Segment"/>
</dbReference>
<dbReference type="RefSeq" id="YP_009217369.1">
    <property type="nucleotide sequence ID" value="NC_028999.1"/>
</dbReference>
<reference evidence="1 2" key="1">
    <citation type="journal article" date="2011" name="Microbiology">
        <title>The Pseudomonas aeruginosa generalized transducing phage phiPA3 is a new member of the phiKZ-like group of 'jumbo' phages, and infects model laboratory strains and clinical isolates from cystic fibrosis patients.</title>
        <authorList>
            <person name="Monson R."/>
            <person name="Foulds I."/>
            <person name="Foweraker J."/>
            <person name="Welch M."/>
            <person name="Salmond G.P."/>
        </authorList>
    </citation>
    <scope>NUCLEOTIDE SEQUENCE [LARGE SCALE GENOMIC DNA]</scope>
</reference>
<organismHost>
    <name type="scientific">Pseudomonas aeruginosa</name>
    <dbReference type="NCBI Taxonomy" id="287"/>
</organismHost>
<name>F8SJC6_BPPA3</name>
<sequence>MRLVWKDQSDVMLDSITKLATPIPMDLIPMIRRALEGFEKPYHISITLVLKTDWLNLFARKWNSIPTQRYHLRMEYNTGYVWDTLIDAKGTCTKRAIQ</sequence>
<protein>
    <submittedName>
        <fullName evidence="1">Uncharacterized protein 290</fullName>
    </submittedName>
</protein>
<dbReference type="GeneID" id="26643818"/>
<evidence type="ECO:0000313" key="2">
    <source>
        <dbReference type="Proteomes" id="UP000008388"/>
    </source>
</evidence>